<dbReference type="Proteomes" id="UP000536640">
    <property type="component" value="Unassembled WGS sequence"/>
</dbReference>
<sequence length="225" mass="24446">MNCDICDNQLDNWLDGELSAVQLKAFEDHLDSCARCQAEAKRAQRIIAALSQLSAPKMPEALPILLGAPIKKRSGALQFGIAASLLCLAITGALFLDRSSNAPFSDDDGVKQQWVSLTFAEAKDVTFALSSLSTMNDAVLTLELPDGVQLAGYPDQRELRWTASLQKGDNRLTLPLIANKDNLNTELVLRIEHSGKHQIMRIGIQADTHSYPAGATLRATRGFTA</sequence>
<protein>
    <recommendedName>
        <fullName evidence="2">Putative zinc-finger domain-containing protein</fullName>
    </recommendedName>
</protein>
<evidence type="ECO:0000259" key="2">
    <source>
        <dbReference type="Pfam" id="PF13490"/>
    </source>
</evidence>
<gene>
    <name evidence="3" type="ORF">HNQ57_003155</name>
</gene>
<evidence type="ECO:0000313" key="3">
    <source>
        <dbReference type="EMBL" id="MBB5188858.1"/>
    </source>
</evidence>
<comment type="caution">
    <text evidence="3">The sequence shown here is derived from an EMBL/GenBank/DDBJ whole genome shotgun (WGS) entry which is preliminary data.</text>
</comment>
<dbReference type="EMBL" id="JACHHW010000010">
    <property type="protein sequence ID" value="MBB5188858.1"/>
    <property type="molecule type" value="Genomic_DNA"/>
</dbReference>
<evidence type="ECO:0000313" key="4">
    <source>
        <dbReference type="Proteomes" id="UP000536640"/>
    </source>
</evidence>
<dbReference type="Gene3D" id="1.10.10.1320">
    <property type="entry name" value="Anti-sigma factor, zinc-finger domain"/>
    <property type="match status" value="1"/>
</dbReference>
<proteinExistence type="predicted"/>
<dbReference type="InterPro" id="IPR041916">
    <property type="entry name" value="Anti_sigma_zinc_sf"/>
</dbReference>
<dbReference type="RefSeq" id="WP_184464521.1">
    <property type="nucleotide sequence ID" value="NZ_JACHHW010000010.1"/>
</dbReference>
<dbReference type="InterPro" id="IPR027383">
    <property type="entry name" value="Znf_put"/>
</dbReference>
<organism evidence="3 4">
    <name type="scientific">Zhongshania antarctica</name>
    <dbReference type="NCBI Taxonomy" id="641702"/>
    <lineage>
        <taxon>Bacteria</taxon>
        <taxon>Pseudomonadati</taxon>
        <taxon>Pseudomonadota</taxon>
        <taxon>Gammaproteobacteria</taxon>
        <taxon>Cellvibrionales</taxon>
        <taxon>Spongiibacteraceae</taxon>
        <taxon>Zhongshania</taxon>
    </lineage>
</organism>
<feature type="domain" description="Putative zinc-finger" evidence="2">
    <location>
        <begin position="3"/>
        <end position="37"/>
    </location>
</feature>
<feature type="transmembrane region" description="Helical" evidence="1">
    <location>
        <begin position="76"/>
        <end position="96"/>
    </location>
</feature>
<reference evidence="3 4" key="1">
    <citation type="submission" date="2020-08" db="EMBL/GenBank/DDBJ databases">
        <title>Genomic Encyclopedia of Type Strains, Phase IV (KMG-IV): sequencing the most valuable type-strain genomes for metagenomic binning, comparative biology and taxonomic classification.</title>
        <authorList>
            <person name="Goeker M."/>
        </authorList>
    </citation>
    <scope>NUCLEOTIDE SEQUENCE [LARGE SCALE GENOMIC DNA]</scope>
    <source>
        <strain evidence="3 4">DSM 25701</strain>
    </source>
</reference>
<name>A0A840R8L6_9GAMM</name>
<dbReference type="Pfam" id="PF13490">
    <property type="entry name" value="zf-HC2"/>
    <property type="match status" value="1"/>
</dbReference>
<evidence type="ECO:0000256" key="1">
    <source>
        <dbReference type="SAM" id="Phobius"/>
    </source>
</evidence>
<keyword evidence="1" id="KW-0812">Transmembrane</keyword>
<keyword evidence="1" id="KW-1133">Transmembrane helix</keyword>
<keyword evidence="1" id="KW-0472">Membrane</keyword>
<dbReference type="AlphaFoldDB" id="A0A840R8L6"/>
<keyword evidence="4" id="KW-1185">Reference proteome</keyword>
<accession>A0A840R8L6</accession>